<dbReference type="Proteomes" id="UP001464387">
    <property type="component" value="Unassembled WGS sequence"/>
</dbReference>
<protein>
    <recommendedName>
        <fullName evidence="4">Integral membrane protein</fullName>
    </recommendedName>
</protein>
<comment type="caution">
    <text evidence="2">The sequence shown here is derived from an EMBL/GenBank/DDBJ whole genome shotgun (WGS) entry which is preliminary data.</text>
</comment>
<proteinExistence type="predicted"/>
<keyword evidence="3" id="KW-1185">Reference proteome</keyword>
<evidence type="ECO:0000256" key="1">
    <source>
        <dbReference type="SAM" id="Phobius"/>
    </source>
</evidence>
<dbReference type="RefSeq" id="WP_287273741.1">
    <property type="nucleotide sequence ID" value="NZ_JAMYMY010000014.1"/>
</dbReference>
<keyword evidence="1" id="KW-0812">Transmembrane</keyword>
<dbReference type="EMBL" id="JAMYPJ010000011">
    <property type="protein sequence ID" value="MER8933402.1"/>
    <property type="molecule type" value="Genomic_DNA"/>
</dbReference>
<accession>A0ABV1YE52</accession>
<name>A0ABV1YE52_9HYPH</name>
<feature type="transmembrane region" description="Helical" evidence="1">
    <location>
        <begin position="53"/>
        <end position="76"/>
    </location>
</feature>
<feature type="transmembrane region" description="Helical" evidence="1">
    <location>
        <begin position="26"/>
        <end position="47"/>
    </location>
</feature>
<sequence>MSPPSRISIIETGHELLITNPPRRSAIRVGFLLLSIAIVAVTTKWGLFDKSPATIASGLFGLMSFLAIAGFLAYFLGKEFIWLASGGETLRIAKDTIVREIRGSPFRDRAFLTYNGQLTAEVLEHTYPTDDTGLKEVVRLDTASGPISFGRELDRSEAEAVAEAVRRFAARRTLGRS</sequence>
<organism evidence="2 3">
    <name type="scientific">Mesorhizobium opportunistum</name>
    <dbReference type="NCBI Taxonomy" id="593909"/>
    <lineage>
        <taxon>Bacteria</taxon>
        <taxon>Pseudomonadati</taxon>
        <taxon>Pseudomonadota</taxon>
        <taxon>Alphaproteobacteria</taxon>
        <taxon>Hyphomicrobiales</taxon>
        <taxon>Phyllobacteriaceae</taxon>
        <taxon>Mesorhizobium</taxon>
    </lineage>
</organism>
<gene>
    <name evidence="2" type="ORF">NKI33_10540</name>
</gene>
<keyword evidence="1" id="KW-1133">Transmembrane helix</keyword>
<evidence type="ECO:0000313" key="3">
    <source>
        <dbReference type="Proteomes" id="UP001464387"/>
    </source>
</evidence>
<keyword evidence="1" id="KW-0472">Membrane</keyword>
<evidence type="ECO:0008006" key="4">
    <source>
        <dbReference type="Google" id="ProtNLM"/>
    </source>
</evidence>
<reference evidence="2 3" key="1">
    <citation type="journal article" date="2024" name="Proc. Natl. Acad. Sci. U.S.A.">
        <title>The evolutionary genomics of adaptation to stress in wild rhizobium bacteria.</title>
        <authorList>
            <person name="Kehlet-Delgado H."/>
            <person name="Montoya A.P."/>
            <person name="Jensen K.T."/>
            <person name="Wendlandt C.E."/>
            <person name="Dexheimer C."/>
            <person name="Roberts M."/>
            <person name="Torres Martinez L."/>
            <person name="Friesen M.L."/>
            <person name="Griffitts J.S."/>
            <person name="Porter S.S."/>
        </authorList>
    </citation>
    <scope>NUCLEOTIDE SEQUENCE [LARGE SCALE GENOMIC DNA]</scope>
    <source>
        <strain evidence="2 3">M0729</strain>
    </source>
</reference>
<evidence type="ECO:0000313" key="2">
    <source>
        <dbReference type="EMBL" id="MER8933402.1"/>
    </source>
</evidence>